<evidence type="ECO:0000259" key="1">
    <source>
        <dbReference type="Pfam" id="PF06544"/>
    </source>
</evidence>
<reference evidence="3" key="1">
    <citation type="journal article" date="2014" name="Proc. Natl. Acad. Sci. U.S.A.">
        <title>Extensive sampling of basidiomycete genomes demonstrates inadequacy of the white-rot/brown-rot paradigm for wood decay fungi.</title>
        <authorList>
            <person name="Riley R."/>
            <person name="Salamov A.A."/>
            <person name="Brown D.W."/>
            <person name="Nagy L.G."/>
            <person name="Floudas D."/>
            <person name="Held B.W."/>
            <person name="Levasseur A."/>
            <person name="Lombard V."/>
            <person name="Morin E."/>
            <person name="Otillar R."/>
            <person name="Lindquist E.A."/>
            <person name="Sun H."/>
            <person name="LaButti K.M."/>
            <person name="Schmutz J."/>
            <person name="Jabbour D."/>
            <person name="Luo H."/>
            <person name="Baker S.E."/>
            <person name="Pisabarro A.G."/>
            <person name="Walton J.D."/>
            <person name="Blanchette R.A."/>
            <person name="Henrissat B."/>
            <person name="Martin F."/>
            <person name="Cullen D."/>
            <person name="Hibbett D.S."/>
            <person name="Grigoriev I.V."/>
        </authorList>
    </citation>
    <scope>NUCLEOTIDE SEQUENCE [LARGE SCALE GENOMIC DNA]</scope>
    <source>
        <strain evidence="3">CBS 339.88</strain>
    </source>
</reference>
<protein>
    <recommendedName>
        <fullName evidence="1">Small nuclear ribonucleoprotein Prp3 C-terminal domain-containing protein</fullName>
    </recommendedName>
</protein>
<dbReference type="Proteomes" id="UP000027222">
    <property type="component" value="Unassembled WGS sequence"/>
</dbReference>
<sequence length="151" mass="17120">MSGPQLFLALARMHHISNPPKFRRLKRFATQANVSGFVKTGKPGVLVFEGEQASIKRFLGNVRGLRYLDFHHVDTKPMPVSQTRRLAGAKNGLQELKDMSELVNVTECIGEKGWFRVQMGMSKGEGFIQKICVENMHYLPNRTKNSRQCDT</sequence>
<dbReference type="OrthoDB" id="432412at2759"/>
<organism evidence="2 3">
    <name type="scientific">Galerina marginata (strain CBS 339.88)</name>
    <dbReference type="NCBI Taxonomy" id="685588"/>
    <lineage>
        <taxon>Eukaryota</taxon>
        <taxon>Fungi</taxon>
        <taxon>Dikarya</taxon>
        <taxon>Basidiomycota</taxon>
        <taxon>Agaricomycotina</taxon>
        <taxon>Agaricomycetes</taxon>
        <taxon>Agaricomycetidae</taxon>
        <taxon>Agaricales</taxon>
        <taxon>Agaricineae</taxon>
        <taxon>Strophariaceae</taxon>
        <taxon>Galerina</taxon>
    </lineage>
</organism>
<dbReference type="AlphaFoldDB" id="A0A067TIW1"/>
<accession>A0A067TIW1</accession>
<feature type="domain" description="Small nuclear ribonucleoprotein Prp3 C-terminal" evidence="1">
    <location>
        <begin position="10"/>
        <end position="58"/>
    </location>
</feature>
<dbReference type="EMBL" id="KL142374">
    <property type="protein sequence ID" value="KDR78893.1"/>
    <property type="molecule type" value="Genomic_DNA"/>
</dbReference>
<keyword evidence="3" id="KW-1185">Reference proteome</keyword>
<dbReference type="HOGENOM" id="CLU_115008_1_0_1"/>
<evidence type="ECO:0000313" key="2">
    <source>
        <dbReference type="EMBL" id="KDR78893.1"/>
    </source>
</evidence>
<evidence type="ECO:0000313" key="3">
    <source>
        <dbReference type="Proteomes" id="UP000027222"/>
    </source>
</evidence>
<dbReference type="Pfam" id="PF06544">
    <property type="entry name" value="Prp3_C"/>
    <property type="match status" value="1"/>
</dbReference>
<dbReference type="PANTHER" id="PTHR15955:SF8">
    <property type="entry name" value="RWD DOMAIN-CONTAINING PROTEIN 2B-RELATED"/>
    <property type="match status" value="1"/>
</dbReference>
<name>A0A067TIW1_GALM3</name>
<dbReference type="STRING" id="685588.A0A067TIW1"/>
<dbReference type="PANTHER" id="PTHR15955">
    <property type="entry name" value="RWD DOMAIN CONTAINING PROTEIN 2"/>
    <property type="match status" value="1"/>
</dbReference>
<gene>
    <name evidence="2" type="ORF">GALMADRAFT_64504</name>
</gene>
<dbReference type="InterPro" id="IPR017359">
    <property type="entry name" value="Phi-like"/>
</dbReference>
<proteinExistence type="predicted"/>
<dbReference type="InterPro" id="IPR010541">
    <property type="entry name" value="Prp3_C"/>
</dbReference>